<proteinExistence type="predicted"/>
<dbReference type="SUPFAM" id="SSF53933">
    <property type="entry name" value="Microbial ribonucleases"/>
    <property type="match status" value="1"/>
</dbReference>
<dbReference type="AlphaFoldDB" id="A0A0C3CY44"/>
<accession>A0A0C3CY44</accession>
<keyword evidence="1" id="KW-0540">Nuclease</keyword>
<evidence type="ECO:0000256" key="1">
    <source>
        <dbReference type="ARBA" id="ARBA00022722"/>
    </source>
</evidence>
<dbReference type="GO" id="GO:0004540">
    <property type="term" value="F:RNA nuclease activity"/>
    <property type="evidence" value="ECO:0007669"/>
    <property type="project" value="InterPro"/>
</dbReference>
<dbReference type="InterPro" id="IPR016191">
    <property type="entry name" value="Ribonuclease/ribotoxin"/>
</dbReference>
<dbReference type="GO" id="GO:0016787">
    <property type="term" value="F:hydrolase activity"/>
    <property type="evidence" value="ECO:0007669"/>
    <property type="project" value="UniProtKB-KW"/>
</dbReference>
<gene>
    <name evidence="4" type="ORF">SCLCIDRAFT_433770</name>
</gene>
<keyword evidence="5" id="KW-1185">Reference proteome</keyword>
<evidence type="ECO:0000256" key="3">
    <source>
        <dbReference type="SAM" id="MobiDB-lite"/>
    </source>
</evidence>
<evidence type="ECO:0000313" key="4">
    <source>
        <dbReference type="EMBL" id="KIM53505.1"/>
    </source>
</evidence>
<reference evidence="4 5" key="1">
    <citation type="submission" date="2014-04" db="EMBL/GenBank/DDBJ databases">
        <authorList>
            <consortium name="DOE Joint Genome Institute"/>
            <person name="Kuo A."/>
            <person name="Kohler A."/>
            <person name="Nagy L.G."/>
            <person name="Floudas D."/>
            <person name="Copeland A."/>
            <person name="Barry K.W."/>
            <person name="Cichocki N."/>
            <person name="Veneault-Fourrey C."/>
            <person name="LaButti K."/>
            <person name="Lindquist E.A."/>
            <person name="Lipzen A."/>
            <person name="Lundell T."/>
            <person name="Morin E."/>
            <person name="Murat C."/>
            <person name="Sun H."/>
            <person name="Tunlid A."/>
            <person name="Henrissat B."/>
            <person name="Grigoriev I.V."/>
            <person name="Hibbett D.S."/>
            <person name="Martin F."/>
            <person name="Nordberg H.P."/>
            <person name="Cantor M.N."/>
            <person name="Hua S.X."/>
        </authorList>
    </citation>
    <scope>NUCLEOTIDE SEQUENCE [LARGE SCALE GENOMIC DNA]</scope>
    <source>
        <strain evidence="4 5">Foug A</strain>
    </source>
</reference>
<feature type="compositionally biased region" description="Polar residues" evidence="3">
    <location>
        <begin position="298"/>
        <end position="311"/>
    </location>
</feature>
<sequence>MVRSLLCLNRTGSWPKCSNTATQFLYSNEDPVSRWGGWMPTNIAKRFWAAIVEAAHLSGRQQVQTWPASASCVIARGVWAHLNAGPEEASAFPHLGHRLSFTPALPDVGAPSNTPTSPQTMSHRQGKKPTQPVVSSGFAKPNDQKKVVPHVYRDPKLKPPANGRPPSFQSFPSGTEFSLKNTRPNGEDIIIGAGKVKSDVRAASGSSPPGASGYPHEFKNVENHRWLIRRGNEANVKLREIPIDNGPPYNCNQRRTKPPPPARALFTVPDKTLVHVVYHPQGSARGELVPATAMLGRSSESPAQAKQKSRK</sequence>
<dbReference type="Gene3D" id="3.10.450.30">
    <property type="entry name" value="Microbial ribonucleases"/>
    <property type="match status" value="1"/>
</dbReference>
<dbReference type="GO" id="GO:0003723">
    <property type="term" value="F:RNA binding"/>
    <property type="evidence" value="ECO:0007669"/>
    <property type="project" value="InterPro"/>
</dbReference>
<dbReference type="InParanoid" id="A0A0C3CY44"/>
<feature type="region of interest" description="Disordered" evidence="3">
    <location>
        <begin position="104"/>
        <end position="148"/>
    </location>
</feature>
<keyword evidence="2" id="KW-0378">Hydrolase</keyword>
<evidence type="ECO:0000313" key="5">
    <source>
        <dbReference type="Proteomes" id="UP000053989"/>
    </source>
</evidence>
<feature type="region of interest" description="Disordered" evidence="3">
    <location>
        <begin position="290"/>
        <end position="311"/>
    </location>
</feature>
<reference evidence="5" key="2">
    <citation type="submission" date="2015-01" db="EMBL/GenBank/DDBJ databases">
        <title>Evolutionary Origins and Diversification of the Mycorrhizal Mutualists.</title>
        <authorList>
            <consortium name="DOE Joint Genome Institute"/>
            <consortium name="Mycorrhizal Genomics Consortium"/>
            <person name="Kohler A."/>
            <person name="Kuo A."/>
            <person name="Nagy L.G."/>
            <person name="Floudas D."/>
            <person name="Copeland A."/>
            <person name="Barry K.W."/>
            <person name="Cichocki N."/>
            <person name="Veneault-Fourrey C."/>
            <person name="LaButti K."/>
            <person name="Lindquist E.A."/>
            <person name="Lipzen A."/>
            <person name="Lundell T."/>
            <person name="Morin E."/>
            <person name="Murat C."/>
            <person name="Riley R."/>
            <person name="Ohm R."/>
            <person name="Sun H."/>
            <person name="Tunlid A."/>
            <person name="Henrissat B."/>
            <person name="Grigoriev I.V."/>
            <person name="Hibbett D.S."/>
            <person name="Martin F."/>
        </authorList>
    </citation>
    <scope>NUCLEOTIDE SEQUENCE [LARGE SCALE GENOMIC DNA]</scope>
    <source>
        <strain evidence="5">Foug A</strain>
    </source>
</reference>
<organism evidence="4 5">
    <name type="scientific">Scleroderma citrinum Foug A</name>
    <dbReference type="NCBI Taxonomy" id="1036808"/>
    <lineage>
        <taxon>Eukaryota</taxon>
        <taxon>Fungi</taxon>
        <taxon>Dikarya</taxon>
        <taxon>Basidiomycota</taxon>
        <taxon>Agaricomycotina</taxon>
        <taxon>Agaricomycetes</taxon>
        <taxon>Agaricomycetidae</taxon>
        <taxon>Boletales</taxon>
        <taxon>Sclerodermatineae</taxon>
        <taxon>Sclerodermataceae</taxon>
        <taxon>Scleroderma</taxon>
    </lineage>
</organism>
<dbReference type="HOGENOM" id="CLU_894751_0_0_1"/>
<feature type="compositionally biased region" description="Polar residues" evidence="3">
    <location>
        <begin position="111"/>
        <end position="123"/>
    </location>
</feature>
<dbReference type="Proteomes" id="UP000053989">
    <property type="component" value="Unassembled WGS sequence"/>
</dbReference>
<name>A0A0C3CY44_9AGAM</name>
<dbReference type="EMBL" id="KN822179">
    <property type="protein sequence ID" value="KIM53505.1"/>
    <property type="molecule type" value="Genomic_DNA"/>
</dbReference>
<evidence type="ECO:0000256" key="2">
    <source>
        <dbReference type="ARBA" id="ARBA00022801"/>
    </source>
</evidence>
<protein>
    <submittedName>
        <fullName evidence="4">Uncharacterized protein</fullName>
    </submittedName>
</protein>